<feature type="domain" description="S1 motif" evidence="1">
    <location>
        <begin position="6"/>
        <end position="72"/>
    </location>
</feature>
<dbReference type="Gene3D" id="2.40.50.140">
    <property type="entry name" value="Nucleic acid-binding proteins"/>
    <property type="match status" value="1"/>
</dbReference>
<dbReference type="Pfam" id="PF00575">
    <property type="entry name" value="S1"/>
    <property type="match status" value="1"/>
</dbReference>
<dbReference type="InterPro" id="IPR003029">
    <property type="entry name" value="S1_domain"/>
</dbReference>
<comment type="caution">
    <text evidence="2">The sequence shown here is derived from an EMBL/GenBank/DDBJ whole genome shotgun (WGS) entry which is preliminary data.</text>
</comment>
<keyword evidence="3" id="KW-1185">Reference proteome</keyword>
<dbReference type="GO" id="GO:0006412">
    <property type="term" value="P:translation"/>
    <property type="evidence" value="ECO:0007669"/>
    <property type="project" value="TreeGrafter"/>
</dbReference>
<sequence length="121" mass="13943">MKFQVGQRVTGTINNITDLGIFVTLPKHTSGLIHHSDFGENWVRERANYQIGDSIRVVVINNFKGKIGLSRMRLNDPNLIDHTNEFSDVKKEQFLTVLTKTITDSEREIKRLQQELNNYAD</sequence>
<organism evidence="2 3">
    <name type="scientific">Lactobacillus apis</name>
    <dbReference type="NCBI Taxonomy" id="303541"/>
    <lineage>
        <taxon>Bacteria</taxon>
        <taxon>Bacillati</taxon>
        <taxon>Bacillota</taxon>
        <taxon>Bacilli</taxon>
        <taxon>Lactobacillales</taxon>
        <taxon>Lactobacillaceae</taxon>
        <taxon>Lactobacillus</taxon>
    </lineage>
</organism>
<dbReference type="EMBL" id="JXLG01000009">
    <property type="protein sequence ID" value="KJY60205.1"/>
    <property type="molecule type" value="Genomic_DNA"/>
</dbReference>
<dbReference type="PATRIC" id="fig|303541.3.peg.1313"/>
<dbReference type="Proteomes" id="UP000033682">
    <property type="component" value="Unassembled WGS sequence"/>
</dbReference>
<name>A0A0F4LNN2_9LACO</name>
<dbReference type="PROSITE" id="PS50126">
    <property type="entry name" value="S1"/>
    <property type="match status" value="1"/>
</dbReference>
<dbReference type="HOGENOM" id="CLU_128762_0_0_9"/>
<dbReference type="SMART" id="SM00316">
    <property type="entry name" value="S1"/>
    <property type="match status" value="1"/>
</dbReference>
<dbReference type="PANTHER" id="PTHR10724">
    <property type="entry name" value="30S RIBOSOMAL PROTEIN S1"/>
    <property type="match status" value="1"/>
</dbReference>
<accession>A0A0F4LNN2</accession>
<gene>
    <name evidence="2" type="ORF">JF72_11490</name>
</gene>
<evidence type="ECO:0000313" key="2">
    <source>
        <dbReference type="EMBL" id="KJY60205.1"/>
    </source>
</evidence>
<evidence type="ECO:0000313" key="3">
    <source>
        <dbReference type="Proteomes" id="UP000033682"/>
    </source>
</evidence>
<proteinExistence type="predicted"/>
<dbReference type="InterPro" id="IPR050437">
    <property type="entry name" value="Ribos_protein_bS1-like"/>
</dbReference>
<protein>
    <submittedName>
        <fullName evidence="2">S1 family RNA-binding protein</fullName>
    </submittedName>
</protein>
<dbReference type="STRING" id="303541.JF72_11490"/>
<dbReference type="AlphaFoldDB" id="A0A0F4LNN2"/>
<dbReference type="GO" id="GO:0003729">
    <property type="term" value="F:mRNA binding"/>
    <property type="evidence" value="ECO:0007669"/>
    <property type="project" value="TreeGrafter"/>
</dbReference>
<evidence type="ECO:0000259" key="1">
    <source>
        <dbReference type="PROSITE" id="PS50126"/>
    </source>
</evidence>
<dbReference type="SUPFAM" id="SSF50249">
    <property type="entry name" value="Nucleic acid-binding proteins"/>
    <property type="match status" value="1"/>
</dbReference>
<dbReference type="GO" id="GO:0003735">
    <property type="term" value="F:structural constituent of ribosome"/>
    <property type="evidence" value="ECO:0007669"/>
    <property type="project" value="TreeGrafter"/>
</dbReference>
<dbReference type="InterPro" id="IPR012340">
    <property type="entry name" value="NA-bd_OB-fold"/>
</dbReference>
<reference evidence="2 3" key="1">
    <citation type="submission" date="2015-01" db="EMBL/GenBank/DDBJ databases">
        <title>Comparative genomics of the lactic acid bacteria isolated from the honey bee gut.</title>
        <authorList>
            <person name="Ellegaard K.M."/>
            <person name="Tamarit D."/>
            <person name="Javelind E."/>
            <person name="Olofsson T."/>
            <person name="Andersson S.G."/>
            <person name="Vasquez A."/>
        </authorList>
    </citation>
    <scope>NUCLEOTIDE SEQUENCE [LARGE SCALE GENOMIC DNA]</scope>
    <source>
        <strain evidence="2 3">Hma11</strain>
    </source>
</reference>